<dbReference type="EMBL" id="JADIMG010000004">
    <property type="protein sequence ID" value="MBO8458819.1"/>
    <property type="molecule type" value="Genomic_DNA"/>
</dbReference>
<feature type="transmembrane region" description="Helical" evidence="6">
    <location>
        <begin position="20"/>
        <end position="37"/>
    </location>
</feature>
<feature type="transmembrane region" description="Helical" evidence="6">
    <location>
        <begin position="412"/>
        <end position="430"/>
    </location>
</feature>
<proteinExistence type="predicted"/>
<evidence type="ECO:0000256" key="2">
    <source>
        <dbReference type="ARBA" id="ARBA00022475"/>
    </source>
</evidence>
<feature type="transmembrane region" description="Helical" evidence="6">
    <location>
        <begin position="384"/>
        <end position="406"/>
    </location>
</feature>
<accession>A0A9D9HR89</accession>
<evidence type="ECO:0000256" key="1">
    <source>
        <dbReference type="ARBA" id="ARBA00004651"/>
    </source>
</evidence>
<feature type="transmembrane region" description="Helical" evidence="6">
    <location>
        <begin position="165"/>
        <end position="186"/>
    </location>
</feature>
<dbReference type="Pfam" id="PF01554">
    <property type="entry name" value="MatE"/>
    <property type="match status" value="1"/>
</dbReference>
<feature type="transmembrane region" description="Helical" evidence="6">
    <location>
        <begin position="49"/>
        <end position="70"/>
    </location>
</feature>
<feature type="transmembrane region" description="Helical" evidence="6">
    <location>
        <begin position="192"/>
        <end position="213"/>
    </location>
</feature>
<feature type="transmembrane region" description="Helical" evidence="6">
    <location>
        <begin position="475"/>
        <end position="499"/>
    </location>
</feature>
<feature type="transmembrane region" description="Helical" evidence="6">
    <location>
        <begin position="451"/>
        <end position="469"/>
    </location>
</feature>
<reference evidence="7" key="1">
    <citation type="submission" date="2020-10" db="EMBL/GenBank/DDBJ databases">
        <authorList>
            <person name="Gilroy R."/>
        </authorList>
    </citation>
    <scope>NUCLEOTIDE SEQUENCE</scope>
    <source>
        <strain evidence="7">G3-3990</strain>
    </source>
</reference>
<keyword evidence="2" id="KW-1003">Cell membrane</keyword>
<dbReference type="InterPro" id="IPR002528">
    <property type="entry name" value="MATE_fam"/>
</dbReference>
<evidence type="ECO:0000256" key="5">
    <source>
        <dbReference type="ARBA" id="ARBA00023136"/>
    </source>
</evidence>
<name>A0A9D9HR89_9BACT</name>
<feature type="transmembrane region" description="Helical" evidence="6">
    <location>
        <begin position="318"/>
        <end position="335"/>
    </location>
</feature>
<evidence type="ECO:0000256" key="4">
    <source>
        <dbReference type="ARBA" id="ARBA00022989"/>
    </source>
</evidence>
<keyword evidence="4 6" id="KW-1133">Transmembrane helix</keyword>
<reference evidence="7" key="2">
    <citation type="journal article" date="2021" name="PeerJ">
        <title>Extensive microbial diversity within the chicken gut microbiome revealed by metagenomics and culture.</title>
        <authorList>
            <person name="Gilroy R."/>
            <person name="Ravi A."/>
            <person name="Getino M."/>
            <person name="Pursley I."/>
            <person name="Horton D.L."/>
            <person name="Alikhan N.F."/>
            <person name="Baker D."/>
            <person name="Gharbi K."/>
            <person name="Hall N."/>
            <person name="Watson M."/>
            <person name="Adriaenssens E.M."/>
            <person name="Foster-Nyarko E."/>
            <person name="Jarju S."/>
            <person name="Secka A."/>
            <person name="Antonio M."/>
            <person name="Oren A."/>
            <person name="Chaudhuri R.R."/>
            <person name="La Ragione R."/>
            <person name="Hildebrand F."/>
            <person name="Pallen M.J."/>
        </authorList>
    </citation>
    <scope>NUCLEOTIDE SEQUENCE</scope>
    <source>
        <strain evidence="7">G3-3990</strain>
    </source>
</reference>
<dbReference type="GO" id="GO:0042910">
    <property type="term" value="F:xenobiotic transmembrane transporter activity"/>
    <property type="evidence" value="ECO:0007669"/>
    <property type="project" value="InterPro"/>
</dbReference>
<sequence length="516" mass="58568">MPVSTKDIKADNKRIAKNTLLLYIRMFVIMLVSLYTVRVTINVLGAEDYGIYNVVGCIATTMVFLTGTMTSATQRFFSYNLGRDDETTFNAVFCLAIEIFVVFAVFVLFVGFLLGCLLLNDFLVIPDERLYAARFVLGCSLLLFVFNMLSIPFTASIVAYERMDAFAYISIFDGLMKLLLVYLLSLVSWDKLMFYAILMLVEAVLVFLLYVYYCKKHFPVCRFTFIWDKTIFRELMSYMGWNLFGSASGMLVLQGQSILLNMFFGPLINAAKAVADKVNAALTSFTSNFYMAVSPQIVKNYAQGDENRMVSLAYKSSLLSFVLLFLLSVPIVYTMPDILSIWLRSENVSAEMISFSRLVLIFSMVTVLEPPLTQMIRATGQIKVYQISVGSVTLTFLPAAALILWLGAKPVATMYVLIVVYAMAHIVRLWNIKRMFIIPYARYLKEVLLPIIKLLVAVGPIILFLHFFVDIENVWVRLIVNVVAILVAITGIVFGLIFSDEERSFIVRMFKDKIFR</sequence>
<dbReference type="AlphaFoldDB" id="A0A9D9HR89"/>
<evidence type="ECO:0000256" key="6">
    <source>
        <dbReference type="SAM" id="Phobius"/>
    </source>
</evidence>
<evidence type="ECO:0000256" key="3">
    <source>
        <dbReference type="ARBA" id="ARBA00022692"/>
    </source>
</evidence>
<dbReference type="InterPro" id="IPR050833">
    <property type="entry name" value="Poly_Biosynth_Transport"/>
</dbReference>
<comment type="subcellular location">
    <subcellularLocation>
        <location evidence="1">Cell membrane</location>
        <topology evidence="1">Multi-pass membrane protein</topology>
    </subcellularLocation>
</comment>
<feature type="transmembrane region" description="Helical" evidence="6">
    <location>
        <begin position="132"/>
        <end position="153"/>
    </location>
</feature>
<evidence type="ECO:0000313" key="8">
    <source>
        <dbReference type="Proteomes" id="UP000823641"/>
    </source>
</evidence>
<organism evidence="7 8">
    <name type="scientific">Candidatus Gallipaludibacter merdavium</name>
    <dbReference type="NCBI Taxonomy" id="2840839"/>
    <lineage>
        <taxon>Bacteria</taxon>
        <taxon>Pseudomonadati</taxon>
        <taxon>Bacteroidota</taxon>
        <taxon>Bacteroidia</taxon>
        <taxon>Bacteroidales</taxon>
        <taxon>Candidatus Gallipaludibacter</taxon>
    </lineage>
</organism>
<keyword evidence="3 6" id="KW-0812">Transmembrane</keyword>
<dbReference type="GO" id="GO:0015297">
    <property type="term" value="F:antiporter activity"/>
    <property type="evidence" value="ECO:0007669"/>
    <property type="project" value="InterPro"/>
</dbReference>
<protein>
    <submittedName>
        <fullName evidence="7">Lipopolysaccharide biosynthesis protein</fullName>
    </submittedName>
</protein>
<comment type="caution">
    <text evidence="7">The sequence shown here is derived from an EMBL/GenBank/DDBJ whole genome shotgun (WGS) entry which is preliminary data.</text>
</comment>
<dbReference type="PANTHER" id="PTHR30250">
    <property type="entry name" value="PST FAMILY PREDICTED COLANIC ACID TRANSPORTER"/>
    <property type="match status" value="1"/>
</dbReference>
<dbReference type="Proteomes" id="UP000823641">
    <property type="component" value="Unassembled WGS sequence"/>
</dbReference>
<feature type="transmembrane region" description="Helical" evidence="6">
    <location>
        <begin position="91"/>
        <end position="120"/>
    </location>
</feature>
<evidence type="ECO:0000313" key="7">
    <source>
        <dbReference type="EMBL" id="MBO8458819.1"/>
    </source>
</evidence>
<dbReference type="PANTHER" id="PTHR30250:SF26">
    <property type="entry name" value="PSMA PROTEIN"/>
    <property type="match status" value="1"/>
</dbReference>
<dbReference type="GO" id="GO:0005886">
    <property type="term" value="C:plasma membrane"/>
    <property type="evidence" value="ECO:0007669"/>
    <property type="project" value="UniProtKB-SubCell"/>
</dbReference>
<keyword evidence="5 6" id="KW-0472">Membrane</keyword>
<gene>
    <name evidence="7" type="ORF">IAA73_00575</name>
</gene>